<evidence type="ECO:0000313" key="3">
    <source>
        <dbReference type="EMBL" id="KAH8977556.1"/>
    </source>
</evidence>
<proteinExistence type="predicted"/>
<feature type="domain" description="DUF6697" evidence="2">
    <location>
        <begin position="368"/>
        <end position="543"/>
    </location>
</feature>
<sequence>MYLPRTTTKPTSSLTSSGVTMAEDGDTIALKNQLRKIFEGVASDWRSGPCAADTPIERAVTGLVTLDIAPTHTAYPERLNHALSRSYALLAAVATAWLEIYPKQQLRMTRTGVVPGQLCKRALNGEALWGNNAGGLLVSSAGRGSYLGFVGQNVSLNPRNQSSGRPVLNANGFAIRSPETPAIPASVQVLGMESHEDAALARQRSDIWYRMMEIEMRSAIWWCEEYRKLLEQFCGDMSQLTVQPERAQPIDSSSSHHSSPATPSGPTPQQQVPPSLAAREDDDDQQSRHRGSYPLNRTQSQRPPESVQRTLSLEVFVGTVAALCADNSLSNRSAIFSAAGVCGHLLAPLEAAWASKTPDIPWLTFRGMFGGAQHSERPAANRIKAYAGSFLCADGTRQPFAPKRVGEPGVILFYPGRVLLKDTKETFHVLVDPSMGQRTKLRYCGIYTKVHTPNILEVQPDEWHGLPGQCRNSWLKRIGRQGVDDVQARCNLHKKFGSEPSPAEIQEWLRKYHNGSVTREKYAIPMGFNSSTEKRICVRMDMCGQWSPVTDNGDEATAGRQYDRPVQLVAPDRGKVAPDHPAKKKMVSMTNHIIAERLGKP</sequence>
<accession>A0AAD4L5N1</accession>
<evidence type="ECO:0000313" key="4">
    <source>
        <dbReference type="Proteomes" id="UP001201163"/>
    </source>
</evidence>
<name>A0AAD4L5N1_9AGAM</name>
<organism evidence="3 4">
    <name type="scientific">Lactarius akahatsu</name>
    <dbReference type="NCBI Taxonomy" id="416441"/>
    <lineage>
        <taxon>Eukaryota</taxon>
        <taxon>Fungi</taxon>
        <taxon>Dikarya</taxon>
        <taxon>Basidiomycota</taxon>
        <taxon>Agaricomycotina</taxon>
        <taxon>Agaricomycetes</taxon>
        <taxon>Russulales</taxon>
        <taxon>Russulaceae</taxon>
        <taxon>Lactarius</taxon>
    </lineage>
</organism>
<feature type="region of interest" description="Disordered" evidence="1">
    <location>
        <begin position="245"/>
        <end position="307"/>
    </location>
</feature>
<dbReference type="InterPro" id="IPR046520">
    <property type="entry name" value="DUF6697"/>
</dbReference>
<dbReference type="Proteomes" id="UP001201163">
    <property type="component" value="Unassembled WGS sequence"/>
</dbReference>
<feature type="compositionally biased region" description="Polar residues" evidence="1">
    <location>
        <begin position="295"/>
        <end position="307"/>
    </location>
</feature>
<feature type="compositionally biased region" description="Low complexity" evidence="1">
    <location>
        <begin position="252"/>
        <end position="268"/>
    </location>
</feature>
<dbReference type="AlphaFoldDB" id="A0AAD4L5N1"/>
<gene>
    <name evidence="3" type="ORF">EDB92DRAFT_1998694</name>
</gene>
<protein>
    <recommendedName>
        <fullName evidence="2">DUF6697 domain-containing protein</fullName>
    </recommendedName>
</protein>
<comment type="caution">
    <text evidence="3">The sequence shown here is derived from an EMBL/GenBank/DDBJ whole genome shotgun (WGS) entry which is preliminary data.</text>
</comment>
<keyword evidence="4" id="KW-1185">Reference proteome</keyword>
<dbReference type="Pfam" id="PF20411">
    <property type="entry name" value="DUF6697"/>
    <property type="match status" value="1"/>
</dbReference>
<evidence type="ECO:0000259" key="2">
    <source>
        <dbReference type="Pfam" id="PF20411"/>
    </source>
</evidence>
<reference evidence="3" key="1">
    <citation type="submission" date="2022-01" db="EMBL/GenBank/DDBJ databases">
        <title>Comparative genomics reveals a dynamic genome evolution in the ectomycorrhizal milk-cap (Lactarius) mushrooms.</title>
        <authorList>
            <consortium name="DOE Joint Genome Institute"/>
            <person name="Lebreton A."/>
            <person name="Tang N."/>
            <person name="Kuo A."/>
            <person name="LaButti K."/>
            <person name="Drula E."/>
            <person name="Barry K."/>
            <person name="Clum A."/>
            <person name="Lipzen A."/>
            <person name="Mousain D."/>
            <person name="Ng V."/>
            <person name="Wang R."/>
            <person name="Wang X."/>
            <person name="Dai Y."/>
            <person name="Henrissat B."/>
            <person name="Grigoriev I.V."/>
            <person name="Guerin-Laguette A."/>
            <person name="Yu F."/>
            <person name="Martin F.M."/>
        </authorList>
    </citation>
    <scope>NUCLEOTIDE SEQUENCE</scope>
    <source>
        <strain evidence="3">QP</strain>
    </source>
</reference>
<dbReference type="EMBL" id="JAKELL010000304">
    <property type="protein sequence ID" value="KAH8977556.1"/>
    <property type="molecule type" value="Genomic_DNA"/>
</dbReference>
<evidence type="ECO:0000256" key="1">
    <source>
        <dbReference type="SAM" id="MobiDB-lite"/>
    </source>
</evidence>